<feature type="transmembrane region" description="Helical" evidence="6">
    <location>
        <begin position="137"/>
        <end position="157"/>
    </location>
</feature>
<dbReference type="Pfam" id="PF02653">
    <property type="entry name" value="BPD_transp_2"/>
    <property type="match status" value="1"/>
</dbReference>
<keyword evidence="5 6" id="KW-0472">Membrane</keyword>
<feature type="transmembrane region" description="Helical" evidence="6">
    <location>
        <begin position="187"/>
        <end position="211"/>
    </location>
</feature>
<dbReference type="AlphaFoldDB" id="A0A1M6HB73"/>
<keyword evidence="8" id="KW-1185">Reference proteome</keyword>
<keyword evidence="2" id="KW-1003">Cell membrane</keyword>
<feature type="transmembrane region" description="Helical" evidence="6">
    <location>
        <begin position="21"/>
        <end position="46"/>
    </location>
</feature>
<proteinExistence type="predicted"/>
<dbReference type="RefSeq" id="WP_149678954.1">
    <property type="nucleotide sequence ID" value="NZ_FQZP01000031.1"/>
</dbReference>
<evidence type="ECO:0000256" key="3">
    <source>
        <dbReference type="ARBA" id="ARBA00022692"/>
    </source>
</evidence>
<evidence type="ECO:0000256" key="4">
    <source>
        <dbReference type="ARBA" id="ARBA00022989"/>
    </source>
</evidence>
<evidence type="ECO:0000256" key="1">
    <source>
        <dbReference type="ARBA" id="ARBA00004651"/>
    </source>
</evidence>
<dbReference type="PANTHER" id="PTHR32196:SF63">
    <property type="entry name" value="INNER MEMBRANE ABC TRANSPORTER PERMEASE PROTEIN YJFF"/>
    <property type="match status" value="1"/>
</dbReference>
<comment type="subcellular location">
    <subcellularLocation>
        <location evidence="1">Cell membrane</location>
        <topology evidence="1">Multi-pass membrane protein</topology>
    </subcellularLocation>
</comment>
<organism evidence="7 8">
    <name type="scientific">Thermoclostridium caenicola</name>
    <dbReference type="NCBI Taxonomy" id="659425"/>
    <lineage>
        <taxon>Bacteria</taxon>
        <taxon>Bacillati</taxon>
        <taxon>Bacillota</taxon>
        <taxon>Clostridia</taxon>
        <taxon>Eubacteriales</taxon>
        <taxon>Oscillospiraceae</taxon>
        <taxon>Thermoclostridium</taxon>
    </lineage>
</organism>
<dbReference type="GO" id="GO:0022857">
    <property type="term" value="F:transmembrane transporter activity"/>
    <property type="evidence" value="ECO:0007669"/>
    <property type="project" value="InterPro"/>
</dbReference>
<feature type="transmembrane region" description="Helical" evidence="6">
    <location>
        <begin position="106"/>
        <end position="130"/>
    </location>
</feature>
<evidence type="ECO:0000313" key="7">
    <source>
        <dbReference type="EMBL" id="SHJ19508.1"/>
    </source>
</evidence>
<dbReference type="EMBL" id="FQZP01000031">
    <property type="protein sequence ID" value="SHJ19508.1"/>
    <property type="molecule type" value="Genomic_DNA"/>
</dbReference>
<evidence type="ECO:0000256" key="6">
    <source>
        <dbReference type="SAM" id="Phobius"/>
    </source>
</evidence>
<dbReference type="PANTHER" id="PTHR32196">
    <property type="entry name" value="ABC TRANSPORTER PERMEASE PROTEIN YPHD-RELATED-RELATED"/>
    <property type="match status" value="1"/>
</dbReference>
<reference evidence="7 8" key="1">
    <citation type="submission" date="2016-11" db="EMBL/GenBank/DDBJ databases">
        <authorList>
            <person name="Varghese N."/>
            <person name="Submissions S."/>
        </authorList>
    </citation>
    <scope>NUCLEOTIDE SEQUENCE [LARGE SCALE GENOMIC DNA]</scope>
    <source>
        <strain evidence="7 8">DSM 19027</strain>
    </source>
</reference>
<dbReference type="Proteomes" id="UP000324781">
    <property type="component" value="Unassembled WGS sequence"/>
</dbReference>
<feature type="transmembrane region" description="Helical" evidence="6">
    <location>
        <begin position="58"/>
        <end position="76"/>
    </location>
</feature>
<protein>
    <submittedName>
        <fullName evidence="7">Monosaccharide ABC transporter membrane protein, CUT2 family</fullName>
    </submittedName>
</protein>
<accession>A0A1M6HB73</accession>
<dbReference type="CDD" id="cd06579">
    <property type="entry name" value="TM_PBP1_transp_AraH_like"/>
    <property type="match status" value="1"/>
</dbReference>
<evidence type="ECO:0000256" key="2">
    <source>
        <dbReference type="ARBA" id="ARBA00022475"/>
    </source>
</evidence>
<feature type="transmembrane region" description="Helical" evidence="6">
    <location>
        <begin position="242"/>
        <end position="260"/>
    </location>
</feature>
<gene>
    <name evidence="7" type="ORF">SAMN05444373_10318</name>
</gene>
<feature type="transmembrane region" description="Helical" evidence="6">
    <location>
        <begin position="280"/>
        <end position="304"/>
    </location>
</feature>
<evidence type="ECO:0000256" key="5">
    <source>
        <dbReference type="ARBA" id="ARBA00023136"/>
    </source>
</evidence>
<evidence type="ECO:0000313" key="8">
    <source>
        <dbReference type="Proteomes" id="UP000324781"/>
    </source>
</evidence>
<name>A0A1M6HB73_9FIRM</name>
<dbReference type="OrthoDB" id="9813906at2"/>
<keyword evidence="4 6" id="KW-1133">Transmembrane helix</keyword>
<dbReference type="GO" id="GO:0005886">
    <property type="term" value="C:plasma membrane"/>
    <property type="evidence" value="ECO:0007669"/>
    <property type="project" value="UniProtKB-SubCell"/>
</dbReference>
<dbReference type="InterPro" id="IPR001851">
    <property type="entry name" value="ABC_transp_permease"/>
</dbReference>
<sequence>MKKGKDLIIENRGKKPREPISNTNLLMTITICTFIGMYLLAMFVWGGGFLNPQQFLDLFNNNAFLLIIACGLTMVMISGGIDISGGGVTALVTMACVVYLEDHGGTVIGSLLLALGIGLFFGLLHGILVAYLEIQPFIVTLAGMFFARGMVTIVSIAPRTATHEAFLNLKQMRITIPGMGYYGKTGIFIPAQIELGVVIALIVVIAVAIILKWTRFGRNLYAVGGNSHSALTLGINVKRTKFYAYLLAGILSGIAGYVYLLHTGAGDAANATQAEMQAIASNIIGGTLLTGGVGNVIGTLFGMLSLKTITNIVIASGLTKPYYQSITTGLMLCFFILLQSVILAVREKGAIGLLPEWLRPGKKDNKHS</sequence>
<keyword evidence="3 6" id="KW-0812">Transmembrane</keyword>
<feature type="transmembrane region" description="Helical" evidence="6">
    <location>
        <begin position="325"/>
        <end position="345"/>
    </location>
</feature>